<dbReference type="EMBL" id="JAZHFS010000001">
    <property type="protein sequence ID" value="MEF2111028.1"/>
    <property type="molecule type" value="Genomic_DNA"/>
</dbReference>
<proteinExistence type="predicted"/>
<name>A0ABU7UHZ4_9CLOT</name>
<evidence type="ECO:0000313" key="2">
    <source>
        <dbReference type="Proteomes" id="UP001498469"/>
    </source>
</evidence>
<gene>
    <name evidence="1" type="ORF">SJI18_01765</name>
</gene>
<protein>
    <recommendedName>
        <fullName evidence="3">HTH arsR-type domain-containing protein</fullName>
    </recommendedName>
</protein>
<dbReference type="Proteomes" id="UP001498469">
    <property type="component" value="Unassembled WGS sequence"/>
</dbReference>
<dbReference type="RefSeq" id="WP_216247701.1">
    <property type="nucleotide sequence ID" value="NZ_JAZHFS010000001.1"/>
</dbReference>
<organism evidence="1 2">
    <name type="scientific">Clostridium frigoriphilum</name>
    <dbReference type="NCBI Taxonomy" id="443253"/>
    <lineage>
        <taxon>Bacteria</taxon>
        <taxon>Bacillati</taxon>
        <taxon>Bacillota</taxon>
        <taxon>Clostridia</taxon>
        <taxon>Eubacteriales</taxon>
        <taxon>Clostridiaceae</taxon>
        <taxon>Clostridium</taxon>
    </lineage>
</organism>
<reference evidence="1 2" key="1">
    <citation type="submission" date="2023-11" db="EMBL/GenBank/DDBJ databases">
        <title>Draft genome sequence of a psychrophilic Clostridium strain from permafrost water brine.</title>
        <authorList>
            <person name="Shcherbakova V.A."/>
            <person name="Trubitsyn V.E."/>
            <person name="Zakharyuk A.G."/>
        </authorList>
    </citation>
    <scope>NUCLEOTIDE SEQUENCE [LARGE SCALE GENOMIC DNA]</scope>
    <source>
        <strain evidence="1 2">14F</strain>
    </source>
</reference>
<accession>A0ABU7UHZ4</accession>
<evidence type="ECO:0008006" key="3">
    <source>
        <dbReference type="Google" id="ProtNLM"/>
    </source>
</evidence>
<sequence>MRKLKKEASVCYETGIKEFVKTIHARIEVTDNAFLLHKYKLFTVPFDMFMTMKALGDETRLKILSCIYKKNNST</sequence>
<comment type="caution">
    <text evidence="1">The sequence shown here is derived from an EMBL/GenBank/DDBJ whole genome shotgun (WGS) entry which is preliminary data.</text>
</comment>
<keyword evidence="2" id="KW-1185">Reference proteome</keyword>
<evidence type="ECO:0000313" key="1">
    <source>
        <dbReference type="EMBL" id="MEF2111028.1"/>
    </source>
</evidence>